<evidence type="ECO:0000256" key="5">
    <source>
        <dbReference type="ARBA" id="ARBA00022827"/>
    </source>
</evidence>
<dbReference type="Gene3D" id="3.30.560.10">
    <property type="entry name" value="Glucose Oxidase, domain 3"/>
    <property type="match status" value="2"/>
</dbReference>
<evidence type="ECO:0000259" key="10">
    <source>
        <dbReference type="PROSITE" id="PS00623"/>
    </source>
</evidence>
<comment type="cofactor">
    <cofactor evidence="1 8">
        <name>FAD</name>
        <dbReference type="ChEBI" id="CHEBI:57692"/>
    </cofactor>
</comment>
<dbReference type="PANTHER" id="PTHR11552:SF201">
    <property type="entry name" value="GLUCOSE-METHANOL-CHOLINE OXIDOREDUCTASE N-TERMINAL DOMAIN-CONTAINING PROTEIN"/>
    <property type="match status" value="1"/>
</dbReference>
<dbReference type="InterPro" id="IPR007867">
    <property type="entry name" value="GMC_OxRtase_C"/>
</dbReference>
<dbReference type="PANTHER" id="PTHR11552">
    <property type="entry name" value="GLUCOSE-METHANOL-CHOLINE GMC OXIDOREDUCTASE"/>
    <property type="match status" value="1"/>
</dbReference>
<sequence length="470" mass="51254">MQNRLATIGDVAGKHFDFVVIGGGTAGLTLASRLTENPRVSVVVLEAGDAHFEDSKILTPDGFMRQLRQPEYDWAFWTVPQKHSGDKVISWSRGKGLGGSSAMNFLMWTTPQREDIDGFEKLGNTGWKWEMLATYMKKIERSPSGLDKEIILSAGAVKSPQILELSGIGNCKLLRSLGIPVKMDLPAVGGSLRDKVTVSIVLEMKEGHDIFSFNLMANPEFHSRLNEVYPNATGKFSSVVSGMTFIPTQALPEGTQASIFSTAETFVQNAKQHGLYTKVHELLMDHLGNSKVPDFEVIVTPFVPGAPNPKKAYIALVICLSHPFSSGDTHIQSADPQIAPLIDPCVFECAIDLNILVEAFKFTRKVIQTAPFCDLVSKEIRPGPEVQSDNEIKAAIQGNIATIWHSSGTVSMMPKEIGGVVDTKLKVYGTTNVRVVDMSIVPLPIGTHTQSVVYAIAEEAADIIKQDFSI</sequence>
<evidence type="ECO:0000256" key="2">
    <source>
        <dbReference type="ARBA" id="ARBA00010790"/>
    </source>
</evidence>
<evidence type="ECO:0000313" key="13">
    <source>
        <dbReference type="Proteomes" id="UP000298390"/>
    </source>
</evidence>
<dbReference type="Pfam" id="PF05199">
    <property type="entry name" value="GMC_oxred_C"/>
    <property type="match status" value="1"/>
</dbReference>
<dbReference type="PIRSF" id="PIRSF000137">
    <property type="entry name" value="Alcohol_oxidase"/>
    <property type="match status" value="1"/>
</dbReference>
<evidence type="ECO:0000256" key="6">
    <source>
        <dbReference type="ARBA" id="ARBA00023002"/>
    </source>
</evidence>
<feature type="domain" description="Glucose-methanol-choline oxidoreductase N-terminal" evidence="10">
    <location>
        <begin position="94"/>
        <end position="117"/>
    </location>
</feature>
<dbReference type="InterPro" id="IPR036188">
    <property type="entry name" value="FAD/NAD-bd_sf"/>
</dbReference>
<evidence type="ECO:0000256" key="7">
    <source>
        <dbReference type="PIRSR" id="PIRSR000137-1"/>
    </source>
</evidence>
<protein>
    <recommendedName>
        <fullName evidence="10 11">Glucose-methanol-choline oxidoreductase N-terminal domain-containing protein</fullName>
    </recommendedName>
</protein>
<feature type="binding site" evidence="8">
    <location>
        <begin position="404"/>
        <end position="405"/>
    </location>
    <ligand>
        <name>FAD</name>
        <dbReference type="ChEBI" id="CHEBI:57692"/>
    </ligand>
</feature>
<feature type="active site" description="Proton acceptor" evidence="7">
    <location>
        <position position="448"/>
    </location>
</feature>
<evidence type="ECO:0000256" key="1">
    <source>
        <dbReference type="ARBA" id="ARBA00001974"/>
    </source>
</evidence>
<evidence type="ECO:0000259" key="11">
    <source>
        <dbReference type="PROSITE" id="PS00624"/>
    </source>
</evidence>
<dbReference type="SUPFAM" id="SSF54373">
    <property type="entry name" value="FAD-linked reductases, C-terminal domain"/>
    <property type="match status" value="1"/>
</dbReference>
<name>A0A4Y9YZN8_9APHY</name>
<dbReference type="GO" id="GO:0050660">
    <property type="term" value="F:flavin adenine dinucleotide binding"/>
    <property type="evidence" value="ECO:0007669"/>
    <property type="project" value="InterPro"/>
</dbReference>
<evidence type="ECO:0000313" key="12">
    <source>
        <dbReference type="EMBL" id="TFY67073.1"/>
    </source>
</evidence>
<organism evidence="12 13">
    <name type="scientific">Rhodofomes roseus</name>
    <dbReference type="NCBI Taxonomy" id="34475"/>
    <lineage>
        <taxon>Eukaryota</taxon>
        <taxon>Fungi</taxon>
        <taxon>Dikarya</taxon>
        <taxon>Basidiomycota</taxon>
        <taxon>Agaricomycotina</taxon>
        <taxon>Agaricomycetes</taxon>
        <taxon>Polyporales</taxon>
        <taxon>Rhodofomes</taxon>
    </lineage>
</organism>
<feature type="domain" description="Glucose-methanol-choline oxidoreductase N-terminal" evidence="11">
    <location>
        <begin position="155"/>
        <end position="169"/>
    </location>
</feature>
<dbReference type="InterPro" id="IPR012132">
    <property type="entry name" value="GMC_OxRdtase"/>
</dbReference>
<keyword evidence="4" id="KW-0732">Signal</keyword>
<gene>
    <name evidence="12" type="ORF">EVJ58_g1855</name>
</gene>
<comment type="similarity">
    <text evidence="2 9">Belongs to the GMC oxidoreductase family.</text>
</comment>
<evidence type="ECO:0000256" key="9">
    <source>
        <dbReference type="RuleBase" id="RU003968"/>
    </source>
</evidence>
<dbReference type="PROSITE" id="PS00623">
    <property type="entry name" value="GMC_OXRED_1"/>
    <property type="match status" value="1"/>
</dbReference>
<keyword evidence="5 8" id="KW-0274">FAD</keyword>
<proteinExistence type="inferred from homology"/>
<accession>A0A4Y9YZN8</accession>
<dbReference type="Proteomes" id="UP000298390">
    <property type="component" value="Unassembled WGS sequence"/>
</dbReference>
<dbReference type="GO" id="GO:0016614">
    <property type="term" value="F:oxidoreductase activity, acting on CH-OH group of donors"/>
    <property type="evidence" value="ECO:0007669"/>
    <property type="project" value="InterPro"/>
</dbReference>
<keyword evidence="6" id="KW-0560">Oxidoreductase</keyword>
<comment type="caution">
    <text evidence="12">The sequence shown here is derived from an EMBL/GenBank/DDBJ whole genome shotgun (WGS) entry which is preliminary data.</text>
</comment>
<dbReference type="SUPFAM" id="SSF51905">
    <property type="entry name" value="FAD/NAD(P)-binding domain"/>
    <property type="match status" value="1"/>
</dbReference>
<dbReference type="AlphaFoldDB" id="A0A4Y9YZN8"/>
<keyword evidence="3 9" id="KW-0285">Flavoprotein</keyword>
<dbReference type="InterPro" id="IPR000172">
    <property type="entry name" value="GMC_OxRdtase_N"/>
</dbReference>
<evidence type="ECO:0000256" key="8">
    <source>
        <dbReference type="PIRSR" id="PIRSR000137-2"/>
    </source>
</evidence>
<reference evidence="12 13" key="1">
    <citation type="submission" date="2019-01" db="EMBL/GenBank/DDBJ databases">
        <title>Genome sequencing of the rare red list fungi Fomitopsis rosea.</title>
        <authorList>
            <person name="Buettner E."/>
            <person name="Kellner H."/>
        </authorList>
    </citation>
    <scope>NUCLEOTIDE SEQUENCE [LARGE SCALE GENOMIC DNA]</scope>
    <source>
        <strain evidence="12 13">DSM 105464</strain>
    </source>
</reference>
<evidence type="ECO:0000256" key="4">
    <source>
        <dbReference type="ARBA" id="ARBA00022729"/>
    </source>
</evidence>
<evidence type="ECO:0000256" key="3">
    <source>
        <dbReference type="ARBA" id="ARBA00022630"/>
    </source>
</evidence>
<dbReference type="Pfam" id="PF00732">
    <property type="entry name" value="GMC_oxred_N"/>
    <property type="match status" value="1"/>
</dbReference>
<dbReference type="Gene3D" id="3.50.50.60">
    <property type="entry name" value="FAD/NAD(P)-binding domain"/>
    <property type="match status" value="2"/>
</dbReference>
<feature type="active site" description="Proton donor" evidence="7">
    <location>
        <position position="405"/>
    </location>
</feature>
<dbReference type="PROSITE" id="PS00624">
    <property type="entry name" value="GMC_OXRED_2"/>
    <property type="match status" value="1"/>
</dbReference>
<dbReference type="EMBL" id="SEKV01000064">
    <property type="protein sequence ID" value="TFY67073.1"/>
    <property type="molecule type" value="Genomic_DNA"/>
</dbReference>
<dbReference type="STRING" id="34475.A0A4Y9YZN8"/>